<organism evidence="2 3">
    <name type="scientific">Favolaschia claudopus</name>
    <dbReference type="NCBI Taxonomy" id="2862362"/>
    <lineage>
        <taxon>Eukaryota</taxon>
        <taxon>Fungi</taxon>
        <taxon>Dikarya</taxon>
        <taxon>Basidiomycota</taxon>
        <taxon>Agaricomycotina</taxon>
        <taxon>Agaricomycetes</taxon>
        <taxon>Agaricomycetidae</taxon>
        <taxon>Agaricales</taxon>
        <taxon>Marasmiineae</taxon>
        <taxon>Mycenaceae</taxon>
        <taxon>Favolaschia</taxon>
    </lineage>
</organism>
<comment type="caution">
    <text evidence="2">The sequence shown here is derived from an EMBL/GenBank/DDBJ whole genome shotgun (WGS) entry which is preliminary data.</text>
</comment>
<protein>
    <submittedName>
        <fullName evidence="2">Uncharacterized protein</fullName>
    </submittedName>
</protein>
<keyword evidence="3" id="KW-1185">Reference proteome</keyword>
<name>A0AAW0D5Q3_9AGAR</name>
<dbReference type="EMBL" id="JAWWNJ010000010">
    <property type="protein sequence ID" value="KAK7046414.1"/>
    <property type="molecule type" value="Genomic_DNA"/>
</dbReference>
<accession>A0AAW0D5Q3</accession>
<feature type="signal peptide" evidence="1">
    <location>
        <begin position="1"/>
        <end position="26"/>
    </location>
</feature>
<sequence length="197" mass="21100">MKSLNLPAALLNALLIVQFVCNLAQAREVTAILYDVADGPSPSQTKIVVGSTSLSLAGVDFSDKETTYVAVEEITSLVYVEGSKTVTEISAPTTITETIMENAFAIVGGAALVDGDGKTRIETKLCQIEPVGWYYEAACYVTVPVGEGTGETTELVTWTGDVVPVETLVAEVPNAEDERKPDLMWLVSLVAFIYFNI</sequence>
<evidence type="ECO:0000256" key="1">
    <source>
        <dbReference type="SAM" id="SignalP"/>
    </source>
</evidence>
<dbReference type="Proteomes" id="UP001362999">
    <property type="component" value="Unassembled WGS sequence"/>
</dbReference>
<gene>
    <name evidence="2" type="ORF">R3P38DRAFT_2873672</name>
</gene>
<keyword evidence="1" id="KW-0732">Signal</keyword>
<evidence type="ECO:0000313" key="3">
    <source>
        <dbReference type="Proteomes" id="UP001362999"/>
    </source>
</evidence>
<feature type="chain" id="PRO_5043508323" evidence="1">
    <location>
        <begin position="27"/>
        <end position="197"/>
    </location>
</feature>
<evidence type="ECO:0000313" key="2">
    <source>
        <dbReference type="EMBL" id="KAK7046414.1"/>
    </source>
</evidence>
<proteinExistence type="predicted"/>
<reference evidence="2 3" key="1">
    <citation type="journal article" date="2024" name="J Genomics">
        <title>Draft genome sequencing and assembly of Favolaschia claudopus CIRM-BRFM 2984 isolated from oak limbs.</title>
        <authorList>
            <person name="Navarro D."/>
            <person name="Drula E."/>
            <person name="Chaduli D."/>
            <person name="Cazenave R."/>
            <person name="Ahrendt S."/>
            <person name="Wang J."/>
            <person name="Lipzen A."/>
            <person name="Daum C."/>
            <person name="Barry K."/>
            <person name="Grigoriev I.V."/>
            <person name="Favel A."/>
            <person name="Rosso M.N."/>
            <person name="Martin F."/>
        </authorList>
    </citation>
    <scope>NUCLEOTIDE SEQUENCE [LARGE SCALE GENOMIC DNA]</scope>
    <source>
        <strain evidence="2 3">CIRM-BRFM 2984</strain>
    </source>
</reference>
<dbReference type="AlphaFoldDB" id="A0AAW0D5Q3"/>